<comment type="caution">
    <text evidence="1">The sequence shown here is derived from an EMBL/GenBank/DDBJ whole genome shotgun (WGS) entry which is preliminary data.</text>
</comment>
<evidence type="ECO:0008006" key="3">
    <source>
        <dbReference type="Google" id="ProtNLM"/>
    </source>
</evidence>
<dbReference type="EMBL" id="MUGV01000015">
    <property type="protein sequence ID" value="OXA79925.1"/>
    <property type="molecule type" value="Genomic_DNA"/>
</dbReference>
<evidence type="ECO:0000313" key="1">
    <source>
        <dbReference type="EMBL" id="OXA79925.1"/>
    </source>
</evidence>
<name>A0ABX4BSU9_FLAFR</name>
<keyword evidence="2" id="KW-1185">Reference proteome</keyword>
<accession>A0ABX4BSU9</accession>
<proteinExistence type="predicted"/>
<organism evidence="1 2">
    <name type="scientific">Flavobacterium frigidimaris</name>
    <dbReference type="NCBI Taxonomy" id="262320"/>
    <lineage>
        <taxon>Bacteria</taxon>
        <taxon>Pseudomonadati</taxon>
        <taxon>Bacteroidota</taxon>
        <taxon>Flavobacteriia</taxon>
        <taxon>Flavobacteriales</taxon>
        <taxon>Flavobacteriaceae</taxon>
        <taxon>Flavobacterium</taxon>
    </lineage>
</organism>
<protein>
    <recommendedName>
        <fullName evidence="3">Alpha/beta hydrolase</fullName>
    </recommendedName>
</protein>
<dbReference type="RefSeq" id="WP_074660435.1">
    <property type="nucleotide sequence ID" value="NZ_MUGV01000015.1"/>
</dbReference>
<dbReference type="InterPro" id="IPR029058">
    <property type="entry name" value="AB_hydrolase_fold"/>
</dbReference>
<gene>
    <name evidence="1" type="ORF">B0A65_08235</name>
</gene>
<sequence length="176" mass="19913">MAKPKLLILSDLFGGQHPEWINYYTDTLRSKFEIQYYDVLELACIDASNLVEADIHKQFLDGGIDKAVETLLKLETDKVTVLGFSIGGTIAWKASLQGLKTTHLFAVSSTRLRYETEAPNCEIKLFFGDQDSNKPNSNWFLDLKIPSEILQDQNHQLYLEEKNATAICAEILKVTL</sequence>
<dbReference type="SUPFAM" id="SSF53474">
    <property type="entry name" value="alpha/beta-Hydrolases"/>
    <property type="match status" value="1"/>
</dbReference>
<dbReference type="Proteomes" id="UP000198382">
    <property type="component" value="Unassembled WGS sequence"/>
</dbReference>
<dbReference type="Gene3D" id="3.40.50.1820">
    <property type="entry name" value="alpha/beta hydrolase"/>
    <property type="match status" value="1"/>
</dbReference>
<evidence type="ECO:0000313" key="2">
    <source>
        <dbReference type="Proteomes" id="UP000198382"/>
    </source>
</evidence>
<reference evidence="1 2" key="1">
    <citation type="submission" date="2016-11" db="EMBL/GenBank/DDBJ databases">
        <title>Whole genomes of Flavobacteriaceae.</title>
        <authorList>
            <person name="Stine C."/>
            <person name="Li C."/>
            <person name="Tadesse D."/>
        </authorList>
    </citation>
    <scope>NUCLEOTIDE SEQUENCE [LARGE SCALE GENOMIC DNA]</scope>
    <source>
        <strain evidence="1 2">DSM 15937</strain>
    </source>
</reference>